<evidence type="ECO:0000256" key="6">
    <source>
        <dbReference type="SAM" id="Phobius"/>
    </source>
</evidence>
<dbReference type="GO" id="GO:0015189">
    <property type="term" value="F:L-lysine transmembrane transporter activity"/>
    <property type="evidence" value="ECO:0007669"/>
    <property type="project" value="TreeGrafter"/>
</dbReference>
<dbReference type="CDD" id="cd06174">
    <property type="entry name" value="MFS"/>
    <property type="match status" value="1"/>
</dbReference>
<feature type="region of interest" description="Disordered" evidence="5">
    <location>
        <begin position="871"/>
        <end position="932"/>
    </location>
</feature>
<dbReference type="GO" id="GO:0005886">
    <property type="term" value="C:plasma membrane"/>
    <property type="evidence" value="ECO:0007669"/>
    <property type="project" value="TreeGrafter"/>
</dbReference>
<name>A0A182QJB0_9DIPT</name>
<proteinExistence type="predicted"/>
<feature type="transmembrane region" description="Helical" evidence="6">
    <location>
        <begin position="186"/>
        <end position="207"/>
    </location>
</feature>
<comment type="subcellular location">
    <subcellularLocation>
        <location evidence="1">Membrane</location>
        <topology evidence="1">Multi-pass membrane protein</topology>
    </subcellularLocation>
</comment>
<feature type="compositionally biased region" description="Basic and acidic residues" evidence="5">
    <location>
        <begin position="1174"/>
        <end position="1205"/>
    </location>
</feature>
<protein>
    <recommendedName>
        <fullName evidence="7">Cationic amino acid transporter C-terminal domain-containing protein</fullName>
    </recommendedName>
</protein>
<evidence type="ECO:0000256" key="3">
    <source>
        <dbReference type="ARBA" id="ARBA00022989"/>
    </source>
</evidence>
<feature type="region of interest" description="Disordered" evidence="5">
    <location>
        <begin position="718"/>
        <end position="744"/>
    </location>
</feature>
<dbReference type="GO" id="GO:0097638">
    <property type="term" value="P:L-arginine import across plasma membrane"/>
    <property type="evidence" value="ECO:0007669"/>
    <property type="project" value="TreeGrafter"/>
</dbReference>
<feature type="transmembrane region" description="Helical" evidence="6">
    <location>
        <begin position="563"/>
        <end position="582"/>
    </location>
</feature>
<keyword evidence="9" id="KW-1185">Reference proteome</keyword>
<feature type="compositionally biased region" description="Polar residues" evidence="5">
    <location>
        <begin position="727"/>
        <end position="739"/>
    </location>
</feature>
<accession>A0A182QJB0</accession>
<sequence>MGCDTQRTFVHRVRSFRRPQSASNRTPAMASPSCWRILTRRKVLSYDGSSEKLGRILNTFDLTALGVGATLGVGVYVLAGHVSKDQAGPSVVLSFLIAAAASFLAGLCYAEFGARVPKSGSAYIYSYVCIGEFMAFIIGWNLMLEYIIGSASVSRGLSLYIDTLANDTMKTRFLEVAPIEWDFMSNYFDFFAFSVAILLGIALAFGLKKSTMVNNAFTVLNIFIVLFVIVAGAIKADPENWRIKPENVSSIYNVGEGGFFPFGFEGTLRGAATCFFGFVGFDCIATTGEEVRNPRKAIPRAILFSLCTIFLAYFGVSTVLTLMWPYYKQDVNAPLPFVFNEIGWHFAKWIVAIGGIIGLVASLFGAMFPQPRIIYAMAQDGLIFRALGEVSPRFKTPVFGTLCAALLTGTMGGLFDLKALVNMLSIGTLMAYTVVAISILILRFSENPDPSIPTTSTRDTYESSNLLKARERVTGSAFFKQLFNLSCIRLPTNVSSSVVGVLVTIYCLLAIALSLTIFYAQDAIYGMEPWAWILFGVLLGLTLLVLLLISIQPRERADAPFRVPLVPLLPGISIFVNIYLMLMLDVYTWIRFGIWMGIGLVIYFACVCFGKQSAKNPDVRVPPHFPPVETNVSEMGYRRNDNVPELENGSIMTASDRTVQMEYAPQQNGFYSQNLSTAMAVETADKSARLMELKAPTVPAKELAVVGTMVGGAEVAIAEPEEDQRQTRQPKSNTPTPKSSFDEIIPLSEGAVRGFTEKIEPNGKVYFVAQEENESERDNRRTAGDAATGAGELSEPASMTDEKETSKAIAFLDHILDDEDTLPSGEEPLSSGEYVAKFRTGDDESLASPVFREQSVIADIHRADESIVEIPEPVRAGSLEGGSNTDETTTASEAQGEEKEAAVESEQEARQTPAITIASEESPTDSGPEKLKVKPRVMYIAGMREDGEPSPRVLTEEEQDDINFRAAEKERFMTRLSTLLVNPVKAPLKRLQPPDESRTVGELEIQPKSVAVAPQPTSPGIIRSTSEPSFVLLLNKLNHTDSPQESETDEPEQDRAHSEHSSVVIPPAPKFDPTLFNTIRAGSVVPETPKSPIPMAPKFDPVLFNTLGKGKAQRASILPTPEETPQTPAPTPATPSAAQYFDVELKKLKPASPSPSIAPALPIVFKATSQTKDPPGRDDPVRTEDGSERPTNPREAFKSRLEKILLRGPMDAPGRPKSMQPVPLVAVSEENIHRSIADQQQPASSTDSGLSMASSTNSVASVAAGAEKPRDESFRDRARGFDTAKKKQKLLFDDVLKSINPETRPSSIRNSVEHRVSFRNFKEGLRKTVPPKQFLPDA</sequence>
<feature type="transmembrane region" description="Helical" evidence="6">
    <location>
        <begin position="421"/>
        <end position="442"/>
    </location>
</feature>
<dbReference type="EnsemblMetazoa" id="AFAF011363-RA">
    <property type="protein sequence ID" value="AFAF011363-PA"/>
    <property type="gene ID" value="AFAF011363"/>
</dbReference>
<feature type="domain" description="Cationic amino acid transporter C-terminal" evidence="7">
    <location>
        <begin position="561"/>
        <end position="605"/>
    </location>
</feature>
<feature type="transmembrane region" description="Helical" evidence="6">
    <location>
        <begin position="398"/>
        <end position="415"/>
    </location>
</feature>
<reference evidence="9" key="1">
    <citation type="submission" date="2014-01" db="EMBL/GenBank/DDBJ databases">
        <title>The Genome Sequence of Anopheles farauti FAR1 (V2).</title>
        <authorList>
            <consortium name="The Broad Institute Genomics Platform"/>
            <person name="Neafsey D.E."/>
            <person name="Besansky N."/>
            <person name="Howell P."/>
            <person name="Walton C."/>
            <person name="Young S.K."/>
            <person name="Zeng Q."/>
            <person name="Gargeya S."/>
            <person name="Fitzgerald M."/>
            <person name="Haas B."/>
            <person name="Abouelleil A."/>
            <person name="Allen A.W."/>
            <person name="Alvarado L."/>
            <person name="Arachchi H.M."/>
            <person name="Berlin A.M."/>
            <person name="Chapman S.B."/>
            <person name="Gainer-Dewar J."/>
            <person name="Goldberg J."/>
            <person name="Griggs A."/>
            <person name="Gujja S."/>
            <person name="Hansen M."/>
            <person name="Howarth C."/>
            <person name="Imamovic A."/>
            <person name="Ireland A."/>
            <person name="Larimer J."/>
            <person name="McCowan C."/>
            <person name="Murphy C."/>
            <person name="Pearson M."/>
            <person name="Poon T.W."/>
            <person name="Priest M."/>
            <person name="Roberts A."/>
            <person name="Saif S."/>
            <person name="Shea T."/>
            <person name="Sisk P."/>
            <person name="Sykes S."/>
            <person name="Wortman J."/>
            <person name="Nusbaum C."/>
            <person name="Birren B."/>
        </authorList>
    </citation>
    <scope>NUCLEOTIDE SEQUENCE [LARGE SCALE GENOMIC DNA]</scope>
    <source>
        <strain evidence="9">FAR1</strain>
    </source>
</reference>
<feature type="transmembrane region" description="Helical" evidence="6">
    <location>
        <begin position="91"/>
        <end position="110"/>
    </location>
</feature>
<dbReference type="PANTHER" id="PTHR43243:SF105">
    <property type="entry name" value="CATIONIC AMINO ACID TRANSPORTER C-TERMINAL DOMAIN-CONTAINING PROTEIN"/>
    <property type="match status" value="1"/>
</dbReference>
<feature type="compositionally biased region" description="Low complexity" evidence="5">
    <location>
        <begin position="1251"/>
        <end position="1266"/>
    </location>
</feature>
<evidence type="ECO:0000259" key="7">
    <source>
        <dbReference type="Pfam" id="PF13906"/>
    </source>
</evidence>
<organism evidence="8 9">
    <name type="scientific">Anopheles farauti</name>
    <dbReference type="NCBI Taxonomy" id="69004"/>
    <lineage>
        <taxon>Eukaryota</taxon>
        <taxon>Metazoa</taxon>
        <taxon>Ecdysozoa</taxon>
        <taxon>Arthropoda</taxon>
        <taxon>Hexapoda</taxon>
        <taxon>Insecta</taxon>
        <taxon>Pterygota</taxon>
        <taxon>Neoptera</taxon>
        <taxon>Endopterygota</taxon>
        <taxon>Diptera</taxon>
        <taxon>Nematocera</taxon>
        <taxon>Culicoidea</taxon>
        <taxon>Culicidae</taxon>
        <taxon>Anophelinae</taxon>
        <taxon>Anopheles</taxon>
    </lineage>
</organism>
<feature type="transmembrane region" description="Helical" evidence="6">
    <location>
        <begin position="498"/>
        <end position="518"/>
    </location>
</feature>
<dbReference type="Pfam" id="PF13520">
    <property type="entry name" value="AA_permease_2"/>
    <property type="match status" value="1"/>
</dbReference>
<feature type="transmembrane region" description="Helical" evidence="6">
    <location>
        <begin position="302"/>
        <end position="326"/>
    </location>
</feature>
<feature type="transmembrane region" description="Helical" evidence="6">
    <location>
        <begin position="213"/>
        <end position="234"/>
    </location>
</feature>
<dbReference type="EMBL" id="AXCN02002053">
    <property type="status" value="NOT_ANNOTATED_CDS"/>
    <property type="molecule type" value="Genomic_DNA"/>
</dbReference>
<feature type="region of interest" description="Disordered" evidence="5">
    <location>
        <begin position="1040"/>
        <end position="1069"/>
    </location>
</feature>
<dbReference type="InterPro" id="IPR002293">
    <property type="entry name" value="AA/rel_permease1"/>
</dbReference>
<dbReference type="STRING" id="69004.A0A182QJB0"/>
<feature type="region of interest" description="Disordered" evidence="5">
    <location>
        <begin position="1164"/>
        <end position="1281"/>
    </location>
</feature>
<feature type="compositionally biased region" description="Polar residues" evidence="5">
    <location>
        <begin position="881"/>
        <end position="893"/>
    </location>
</feature>
<feature type="transmembrane region" description="Helical" evidence="6">
    <location>
        <begin position="59"/>
        <end position="79"/>
    </location>
</feature>
<reference evidence="8" key="2">
    <citation type="submission" date="2020-05" db="UniProtKB">
        <authorList>
            <consortium name="EnsemblMetazoa"/>
        </authorList>
    </citation>
    <scope>IDENTIFICATION</scope>
    <source>
        <strain evidence="8">FAR1</strain>
    </source>
</reference>
<feature type="region of interest" description="Disordered" evidence="5">
    <location>
        <begin position="1111"/>
        <end position="1135"/>
    </location>
</feature>
<feature type="region of interest" description="Disordered" evidence="5">
    <location>
        <begin position="771"/>
        <end position="802"/>
    </location>
</feature>
<keyword evidence="3 6" id="KW-1133">Transmembrane helix</keyword>
<evidence type="ECO:0000256" key="2">
    <source>
        <dbReference type="ARBA" id="ARBA00022692"/>
    </source>
</evidence>
<dbReference type="InterPro" id="IPR029485">
    <property type="entry name" value="CAT_C"/>
</dbReference>
<evidence type="ECO:0000313" key="8">
    <source>
        <dbReference type="EnsemblMetazoa" id="AFAF011363-PA"/>
    </source>
</evidence>
<evidence type="ECO:0000256" key="5">
    <source>
        <dbReference type="SAM" id="MobiDB-lite"/>
    </source>
</evidence>
<feature type="transmembrane region" description="Helical" evidence="6">
    <location>
        <begin position="122"/>
        <end position="140"/>
    </location>
</feature>
<evidence type="ECO:0000313" key="9">
    <source>
        <dbReference type="Proteomes" id="UP000075886"/>
    </source>
</evidence>
<keyword evidence="4 6" id="KW-0472">Membrane</keyword>
<dbReference type="Proteomes" id="UP000075886">
    <property type="component" value="Unassembled WGS sequence"/>
</dbReference>
<dbReference type="GO" id="GO:0061459">
    <property type="term" value="F:L-arginine transmembrane transporter activity"/>
    <property type="evidence" value="ECO:0007669"/>
    <property type="project" value="TreeGrafter"/>
</dbReference>
<dbReference type="Gene3D" id="1.20.1740.10">
    <property type="entry name" value="Amino acid/polyamine transporter I"/>
    <property type="match status" value="1"/>
</dbReference>
<dbReference type="GO" id="GO:0000064">
    <property type="term" value="F:L-ornithine transmembrane transporter activity"/>
    <property type="evidence" value="ECO:0007669"/>
    <property type="project" value="TreeGrafter"/>
</dbReference>
<evidence type="ECO:0000256" key="1">
    <source>
        <dbReference type="ARBA" id="ARBA00004141"/>
    </source>
</evidence>
<feature type="compositionally biased region" description="Basic and acidic residues" evidence="5">
    <location>
        <begin position="1267"/>
        <end position="1281"/>
    </location>
</feature>
<dbReference type="PANTHER" id="PTHR43243">
    <property type="entry name" value="INNER MEMBRANE TRANSPORTER YGJI-RELATED"/>
    <property type="match status" value="1"/>
</dbReference>
<dbReference type="VEuPathDB" id="VectorBase:AFAF011363"/>
<evidence type="ECO:0000256" key="4">
    <source>
        <dbReference type="ARBA" id="ARBA00023136"/>
    </source>
</evidence>
<feature type="transmembrane region" description="Helical" evidence="6">
    <location>
        <begin position="346"/>
        <end position="368"/>
    </location>
</feature>
<dbReference type="Pfam" id="PF13906">
    <property type="entry name" value="AA_permease_C"/>
    <property type="match status" value="1"/>
</dbReference>
<keyword evidence="2 6" id="KW-0812">Transmembrane</keyword>
<feature type="transmembrane region" description="Helical" evidence="6">
    <location>
        <begin position="530"/>
        <end position="551"/>
    </location>
</feature>
<feature type="transmembrane region" description="Helical" evidence="6">
    <location>
        <begin position="588"/>
        <end position="610"/>
    </location>
</feature>
<feature type="compositionally biased region" description="Polar residues" evidence="5">
    <location>
        <begin position="1237"/>
        <end position="1249"/>
    </location>
</feature>